<dbReference type="STRING" id="1280952.HJA_07972"/>
<dbReference type="RefSeq" id="WP_035580496.1">
    <property type="nucleotide sequence ID" value="NZ_ARYJ01000004.1"/>
</dbReference>
<dbReference type="InterPro" id="IPR010753">
    <property type="entry name" value="DUF1330"/>
</dbReference>
<dbReference type="InterPro" id="IPR011008">
    <property type="entry name" value="Dimeric_a/b-barrel"/>
</dbReference>
<reference evidence="2 3" key="1">
    <citation type="journal article" date="2014" name="Antonie Van Leeuwenhoek">
        <title>Hyphomonas beringensis sp. nov. and Hyphomonas chukchiensis sp. nov., isolated from surface seawater of the Bering Sea and Chukchi Sea.</title>
        <authorList>
            <person name="Li C."/>
            <person name="Lai Q."/>
            <person name="Li G."/>
            <person name="Dong C."/>
            <person name="Wang J."/>
            <person name="Liao Y."/>
            <person name="Shao Z."/>
        </authorList>
    </citation>
    <scope>NUCLEOTIDE SEQUENCE [LARGE SCALE GENOMIC DNA]</scope>
    <source>
        <strain evidence="2 3">VP2</strain>
    </source>
</reference>
<dbReference type="PATRIC" id="fig|1280952.3.peg.1582"/>
<proteinExistence type="predicted"/>
<dbReference type="Gene3D" id="3.30.70.100">
    <property type="match status" value="1"/>
</dbReference>
<sequence length="138" mass="15609">MAYLAPTQELGRRFVMRGLTGNVIMLNLIRLRTVADYTGFPDIAPESPISGRAAYDLYIEHTLPYLEKSGGRLDFLAEGGSWLIGPEDERWDLVLLVRQKDMETFFAFEQDPDYMKILGHRTAAVEDSRLLPLGEISS</sequence>
<dbReference type="Pfam" id="PF07045">
    <property type="entry name" value="DUF1330"/>
    <property type="match status" value="1"/>
</dbReference>
<protein>
    <recommendedName>
        <fullName evidence="1">DUF1330 domain-containing protein</fullName>
    </recommendedName>
</protein>
<dbReference type="Proteomes" id="UP000024816">
    <property type="component" value="Unassembled WGS sequence"/>
</dbReference>
<comment type="caution">
    <text evidence="2">The sequence shown here is derived from an EMBL/GenBank/DDBJ whole genome shotgun (WGS) entry which is preliminary data.</text>
</comment>
<name>A0A059FFD7_9PROT</name>
<evidence type="ECO:0000313" key="3">
    <source>
        <dbReference type="Proteomes" id="UP000024816"/>
    </source>
</evidence>
<keyword evidence="3" id="KW-1185">Reference proteome</keyword>
<evidence type="ECO:0000259" key="1">
    <source>
        <dbReference type="Pfam" id="PF07045"/>
    </source>
</evidence>
<dbReference type="OrthoDB" id="8909581at2"/>
<dbReference type="SUPFAM" id="SSF54909">
    <property type="entry name" value="Dimeric alpha+beta barrel"/>
    <property type="match status" value="1"/>
</dbReference>
<dbReference type="EMBL" id="ARYJ01000004">
    <property type="protein sequence ID" value="KCZ89218.1"/>
    <property type="molecule type" value="Genomic_DNA"/>
</dbReference>
<accession>A0A059FFD7</accession>
<dbReference type="AlphaFoldDB" id="A0A059FFD7"/>
<organism evidence="2 3">
    <name type="scientific">Hyphomonas jannaschiana VP2</name>
    <dbReference type="NCBI Taxonomy" id="1280952"/>
    <lineage>
        <taxon>Bacteria</taxon>
        <taxon>Pseudomonadati</taxon>
        <taxon>Pseudomonadota</taxon>
        <taxon>Alphaproteobacteria</taxon>
        <taxon>Hyphomonadales</taxon>
        <taxon>Hyphomonadaceae</taxon>
        <taxon>Hyphomonas</taxon>
    </lineage>
</organism>
<dbReference type="eggNOG" id="COG5470">
    <property type="taxonomic scope" value="Bacteria"/>
</dbReference>
<gene>
    <name evidence="2" type="ORF">HJA_07972</name>
</gene>
<feature type="domain" description="DUF1330" evidence="1">
    <location>
        <begin position="50"/>
        <end position="126"/>
    </location>
</feature>
<evidence type="ECO:0000313" key="2">
    <source>
        <dbReference type="EMBL" id="KCZ89218.1"/>
    </source>
</evidence>